<comment type="caution">
    <text evidence="1">The sequence shown here is derived from an EMBL/GenBank/DDBJ whole genome shotgun (WGS) entry which is preliminary data.</text>
</comment>
<sequence>MATPVPASEFPSGEGTINVLRDDQTIIKEINSSCRHATESLTSDLSKIFEWGRENLVAFNALRFNNFPDNFPRL</sequence>
<gene>
    <name evidence="1" type="ORF">E2C01_027537</name>
</gene>
<accession>A0A5B7ELK2</accession>
<evidence type="ECO:0000313" key="1">
    <source>
        <dbReference type="EMBL" id="MPC34157.1"/>
    </source>
</evidence>
<protein>
    <submittedName>
        <fullName evidence="1">Uncharacterized protein</fullName>
    </submittedName>
</protein>
<reference evidence="1 2" key="1">
    <citation type="submission" date="2019-05" db="EMBL/GenBank/DDBJ databases">
        <title>Another draft genome of Portunus trituberculatus and its Hox gene families provides insights of decapod evolution.</title>
        <authorList>
            <person name="Jeong J.-H."/>
            <person name="Song I."/>
            <person name="Kim S."/>
            <person name="Choi T."/>
            <person name="Kim D."/>
            <person name="Ryu S."/>
            <person name="Kim W."/>
        </authorList>
    </citation>
    <scope>NUCLEOTIDE SEQUENCE [LARGE SCALE GENOMIC DNA]</scope>
    <source>
        <tissue evidence="1">Muscle</tissue>
    </source>
</reference>
<evidence type="ECO:0000313" key="2">
    <source>
        <dbReference type="Proteomes" id="UP000324222"/>
    </source>
</evidence>
<name>A0A5B7ELK2_PORTR</name>
<dbReference type="EMBL" id="VSRR010002997">
    <property type="protein sequence ID" value="MPC34157.1"/>
    <property type="molecule type" value="Genomic_DNA"/>
</dbReference>
<proteinExistence type="predicted"/>
<organism evidence="1 2">
    <name type="scientific">Portunus trituberculatus</name>
    <name type="common">Swimming crab</name>
    <name type="synonym">Neptunus trituberculatus</name>
    <dbReference type="NCBI Taxonomy" id="210409"/>
    <lineage>
        <taxon>Eukaryota</taxon>
        <taxon>Metazoa</taxon>
        <taxon>Ecdysozoa</taxon>
        <taxon>Arthropoda</taxon>
        <taxon>Crustacea</taxon>
        <taxon>Multicrustacea</taxon>
        <taxon>Malacostraca</taxon>
        <taxon>Eumalacostraca</taxon>
        <taxon>Eucarida</taxon>
        <taxon>Decapoda</taxon>
        <taxon>Pleocyemata</taxon>
        <taxon>Brachyura</taxon>
        <taxon>Eubrachyura</taxon>
        <taxon>Portunoidea</taxon>
        <taxon>Portunidae</taxon>
        <taxon>Portuninae</taxon>
        <taxon>Portunus</taxon>
    </lineage>
</organism>
<dbReference type="AlphaFoldDB" id="A0A5B7ELK2"/>
<keyword evidence="2" id="KW-1185">Reference proteome</keyword>
<dbReference type="Proteomes" id="UP000324222">
    <property type="component" value="Unassembled WGS sequence"/>
</dbReference>